<dbReference type="Proteomes" id="UP000006428">
    <property type="component" value="Unassembled WGS sequence"/>
</dbReference>
<evidence type="ECO:0000256" key="1">
    <source>
        <dbReference type="SAM" id="MobiDB-lite"/>
    </source>
</evidence>
<sequence length="30" mass="3419">MFQQEAGRQHSQQPHLIETESGIGYRFVGS</sequence>
<protein>
    <recommendedName>
        <fullName evidence="4">OmpR/PhoB-type domain-containing protein</fullName>
    </recommendedName>
</protein>
<dbReference type="EMBL" id="AGVO01000074">
    <property type="protein sequence ID" value="EHI50910.1"/>
    <property type="molecule type" value="Genomic_DNA"/>
</dbReference>
<feature type="region of interest" description="Disordered" evidence="1">
    <location>
        <begin position="1"/>
        <end position="23"/>
    </location>
</feature>
<accession>A0ABN0DW79</accession>
<keyword evidence="3" id="KW-1185">Reference proteome</keyword>
<comment type="caution">
    <text evidence="2">The sequence shown here is derived from an EMBL/GenBank/DDBJ whole genome shotgun (WGS) entry which is preliminary data.</text>
</comment>
<proteinExistence type="predicted"/>
<reference evidence="2 3" key="1">
    <citation type="journal article" date="2012" name="Front. Microbiol.">
        <title>Draft Genome Sequence of the Virulent Strain 01-B526 of the Fish Pathogen Aeromonas salmonicida.</title>
        <authorList>
            <person name="Charette S.J."/>
            <person name="Brochu F."/>
            <person name="Boyle B."/>
            <person name="Filion G."/>
            <person name="Tanaka K.H."/>
            <person name="Derome N."/>
        </authorList>
    </citation>
    <scope>NUCLEOTIDE SEQUENCE [LARGE SCALE GENOMIC DNA]</scope>
    <source>
        <strain evidence="2 3">01-B526</strain>
    </source>
</reference>
<evidence type="ECO:0008006" key="4">
    <source>
        <dbReference type="Google" id="ProtNLM"/>
    </source>
</evidence>
<gene>
    <name evidence="2" type="ORF">IYQ_19393</name>
</gene>
<organism evidence="2 3">
    <name type="scientific">Aeromonas salmonicida subsp. salmonicida 01-B526</name>
    <dbReference type="NCBI Taxonomy" id="1076135"/>
    <lineage>
        <taxon>Bacteria</taxon>
        <taxon>Pseudomonadati</taxon>
        <taxon>Pseudomonadota</taxon>
        <taxon>Gammaproteobacteria</taxon>
        <taxon>Aeromonadales</taxon>
        <taxon>Aeromonadaceae</taxon>
        <taxon>Aeromonas</taxon>
    </lineage>
</organism>
<evidence type="ECO:0000313" key="2">
    <source>
        <dbReference type="EMBL" id="EHI50910.1"/>
    </source>
</evidence>
<name>A0ABN0DW79_AERSS</name>
<evidence type="ECO:0000313" key="3">
    <source>
        <dbReference type="Proteomes" id="UP000006428"/>
    </source>
</evidence>